<feature type="compositionally biased region" description="Low complexity" evidence="1">
    <location>
        <begin position="66"/>
        <end position="75"/>
    </location>
</feature>
<protein>
    <submittedName>
        <fullName evidence="2">Uncharacterized protein</fullName>
    </submittedName>
</protein>
<feature type="region of interest" description="Disordered" evidence="1">
    <location>
        <begin position="16"/>
        <end position="102"/>
    </location>
</feature>
<dbReference type="InParanoid" id="G5C322"/>
<sequence length="169" mass="17897">MGRGYALGFGCGHPLVTQSAPPRVSGVDPSQGPQLCLAQPALSGGSAELVSARPVQEYPEPPRRPGWPSASSSSRRGPRALRCSALRPSSRHRSPAAWPRSDPWMRKAALPLRESRDSDGCPQNVARGGLSAGGICSTTSSFRRGEATTRSGDEERAIAPTWVNTLLLL</sequence>
<proteinExistence type="predicted"/>
<gene>
    <name evidence="2" type="ORF">GW7_12261</name>
</gene>
<organism evidence="2 3">
    <name type="scientific">Heterocephalus glaber</name>
    <name type="common">Naked mole rat</name>
    <dbReference type="NCBI Taxonomy" id="10181"/>
    <lineage>
        <taxon>Eukaryota</taxon>
        <taxon>Metazoa</taxon>
        <taxon>Chordata</taxon>
        <taxon>Craniata</taxon>
        <taxon>Vertebrata</taxon>
        <taxon>Euteleostomi</taxon>
        <taxon>Mammalia</taxon>
        <taxon>Eutheria</taxon>
        <taxon>Euarchontoglires</taxon>
        <taxon>Glires</taxon>
        <taxon>Rodentia</taxon>
        <taxon>Hystricomorpha</taxon>
        <taxon>Bathyergidae</taxon>
        <taxon>Heterocephalus</taxon>
    </lineage>
</organism>
<evidence type="ECO:0000313" key="2">
    <source>
        <dbReference type="EMBL" id="EHB15933.1"/>
    </source>
</evidence>
<evidence type="ECO:0000256" key="1">
    <source>
        <dbReference type="SAM" id="MobiDB-lite"/>
    </source>
</evidence>
<dbReference type="AlphaFoldDB" id="G5C322"/>
<reference evidence="2 3" key="1">
    <citation type="journal article" date="2011" name="Nature">
        <title>Genome sequencing reveals insights into physiology and longevity of the naked mole rat.</title>
        <authorList>
            <person name="Kim E.B."/>
            <person name="Fang X."/>
            <person name="Fushan A.A."/>
            <person name="Huang Z."/>
            <person name="Lobanov A.V."/>
            <person name="Han L."/>
            <person name="Marino S.M."/>
            <person name="Sun X."/>
            <person name="Turanov A.A."/>
            <person name="Yang P."/>
            <person name="Yim S.H."/>
            <person name="Zhao X."/>
            <person name="Kasaikina M.V."/>
            <person name="Stoletzki N."/>
            <person name="Peng C."/>
            <person name="Polak P."/>
            <person name="Xiong Z."/>
            <person name="Kiezun A."/>
            <person name="Zhu Y."/>
            <person name="Chen Y."/>
            <person name="Kryukov G.V."/>
            <person name="Zhang Q."/>
            <person name="Peshkin L."/>
            <person name="Yang L."/>
            <person name="Bronson R.T."/>
            <person name="Buffenstein R."/>
            <person name="Wang B."/>
            <person name="Han C."/>
            <person name="Li Q."/>
            <person name="Chen L."/>
            <person name="Zhao W."/>
            <person name="Sunyaev S.R."/>
            <person name="Park T.J."/>
            <person name="Zhang G."/>
            <person name="Wang J."/>
            <person name="Gladyshev V.N."/>
        </authorList>
    </citation>
    <scope>NUCLEOTIDE SEQUENCE [LARGE SCALE GENOMIC DNA]</scope>
</reference>
<dbReference type="EMBL" id="JH173138">
    <property type="protein sequence ID" value="EHB15933.1"/>
    <property type="molecule type" value="Genomic_DNA"/>
</dbReference>
<dbReference type="Proteomes" id="UP000006813">
    <property type="component" value="Unassembled WGS sequence"/>
</dbReference>
<evidence type="ECO:0000313" key="3">
    <source>
        <dbReference type="Proteomes" id="UP000006813"/>
    </source>
</evidence>
<name>G5C322_HETGA</name>
<accession>G5C322</accession>
<feature type="region of interest" description="Disordered" evidence="1">
    <location>
        <begin position="114"/>
        <end position="135"/>
    </location>
</feature>